<evidence type="ECO:0000313" key="1">
    <source>
        <dbReference type="EMBL" id="XBO41901.1"/>
    </source>
</evidence>
<protein>
    <submittedName>
        <fullName evidence="1">Uncharacterized protein</fullName>
    </submittedName>
</protein>
<dbReference type="RefSeq" id="WP_406858489.1">
    <property type="nucleotide sequence ID" value="NZ_CP157484.1"/>
</dbReference>
<gene>
    <name evidence="1" type="ORF">ABEG18_13015</name>
</gene>
<dbReference type="AlphaFoldDB" id="A0AAU7JNW1"/>
<proteinExistence type="predicted"/>
<organism evidence="1">
    <name type="scientific">Alsobacter sp. KACC 23698</name>
    <dbReference type="NCBI Taxonomy" id="3149229"/>
    <lineage>
        <taxon>Bacteria</taxon>
        <taxon>Pseudomonadati</taxon>
        <taxon>Pseudomonadota</taxon>
        <taxon>Alphaproteobacteria</taxon>
        <taxon>Hyphomicrobiales</taxon>
        <taxon>Alsobacteraceae</taxon>
        <taxon>Alsobacter</taxon>
    </lineage>
</organism>
<sequence length="52" mass="6083">MWRPVMAEPPLCTIRDVRTVLTLDDVFDLNEMLDLREHATAKAMQNAERGRR</sequence>
<name>A0AAU7JNW1_9HYPH</name>
<accession>A0AAU7JNW1</accession>
<dbReference type="EMBL" id="CP157484">
    <property type="protein sequence ID" value="XBO41901.1"/>
    <property type="molecule type" value="Genomic_DNA"/>
</dbReference>
<reference evidence="1" key="1">
    <citation type="submission" date="2024-05" db="EMBL/GenBank/DDBJ databases">
        <authorList>
            <person name="Kim S."/>
            <person name="Heo J."/>
            <person name="Choi H."/>
            <person name="Choi Y."/>
            <person name="Kwon S.-W."/>
            <person name="Kim Y."/>
        </authorList>
    </citation>
    <scope>NUCLEOTIDE SEQUENCE</scope>
    <source>
        <strain evidence="1">KACC 23698</strain>
    </source>
</reference>